<evidence type="ECO:0000313" key="2">
    <source>
        <dbReference type="Proteomes" id="UP000051412"/>
    </source>
</evidence>
<organism evidence="1 2">
    <name type="scientific">Limosilactobacillus panis DSM 6035</name>
    <dbReference type="NCBI Taxonomy" id="1423782"/>
    <lineage>
        <taxon>Bacteria</taxon>
        <taxon>Bacillati</taxon>
        <taxon>Bacillota</taxon>
        <taxon>Bacilli</taxon>
        <taxon>Lactobacillales</taxon>
        <taxon>Lactobacillaceae</taxon>
        <taxon>Limosilactobacillus</taxon>
    </lineage>
</organism>
<proteinExistence type="predicted"/>
<protein>
    <submittedName>
        <fullName evidence="1">Uncharacterized protein</fullName>
    </submittedName>
</protein>
<gene>
    <name evidence="1" type="ORF">FD32_GL001380</name>
</gene>
<keyword evidence="2" id="KW-1185">Reference proteome</keyword>
<sequence>MIAGRSFCTMGSKRWHGGHSYLRQPLARFHDLEVVVRPDMKNIQHLLEHFCVLTRRHHHRRKAIILD</sequence>
<dbReference type="PATRIC" id="fig|1423782.4.peg.1437"/>
<reference evidence="1 2" key="1">
    <citation type="journal article" date="2015" name="Genome Announc.">
        <title>Expanding the biotechnology potential of lactobacilli through comparative genomics of 213 strains and associated genera.</title>
        <authorList>
            <person name="Sun Z."/>
            <person name="Harris H.M."/>
            <person name="McCann A."/>
            <person name="Guo C."/>
            <person name="Argimon S."/>
            <person name="Zhang W."/>
            <person name="Yang X."/>
            <person name="Jeffery I.B."/>
            <person name="Cooney J.C."/>
            <person name="Kagawa T.F."/>
            <person name="Liu W."/>
            <person name="Song Y."/>
            <person name="Salvetti E."/>
            <person name="Wrobel A."/>
            <person name="Rasinkangas P."/>
            <person name="Parkhill J."/>
            <person name="Rea M.C."/>
            <person name="O'Sullivan O."/>
            <person name="Ritari J."/>
            <person name="Douillard F.P."/>
            <person name="Paul Ross R."/>
            <person name="Yang R."/>
            <person name="Briner A.E."/>
            <person name="Felis G.E."/>
            <person name="de Vos W.M."/>
            <person name="Barrangou R."/>
            <person name="Klaenhammer T.R."/>
            <person name="Caufield P.W."/>
            <person name="Cui Y."/>
            <person name="Zhang H."/>
            <person name="O'Toole P.W."/>
        </authorList>
    </citation>
    <scope>NUCLEOTIDE SEQUENCE [LARGE SCALE GENOMIC DNA]</scope>
    <source>
        <strain evidence="1 2">DSM 6035</strain>
    </source>
</reference>
<comment type="caution">
    <text evidence="1">The sequence shown here is derived from an EMBL/GenBank/DDBJ whole genome shotgun (WGS) entry which is preliminary data.</text>
</comment>
<name>A0A0R1XJE3_9LACO</name>
<dbReference type="Proteomes" id="UP000051412">
    <property type="component" value="Unassembled WGS sequence"/>
</dbReference>
<accession>A0A0R1XJE3</accession>
<dbReference type="AlphaFoldDB" id="A0A0R1XJE3"/>
<dbReference type="EMBL" id="AZGM01000022">
    <property type="protein sequence ID" value="KRM29621.1"/>
    <property type="molecule type" value="Genomic_DNA"/>
</dbReference>
<evidence type="ECO:0000313" key="1">
    <source>
        <dbReference type="EMBL" id="KRM29621.1"/>
    </source>
</evidence>